<reference evidence="2" key="2">
    <citation type="submission" date="2020-09" db="EMBL/GenBank/DDBJ databases">
        <authorList>
            <person name="Sun Q."/>
            <person name="Sedlacek I."/>
        </authorList>
    </citation>
    <scope>NUCLEOTIDE SEQUENCE</scope>
    <source>
        <strain evidence="2">CCM 8711</strain>
    </source>
</reference>
<dbReference type="SUPFAM" id="SSF50630">
    <property type="entry name" value="Acid proteases"/>
    <property type="match status" value="1"/>
</dbReference>
<gene>
    <name evidence="2" type="ORF">GCM10011425_15040</name>
</gene>
<dbReference type="Proteomes" id="UP000662074">
    <property type="component" value="Unassembled WGS sequence"/>
</dbReference>
<reference evidence="2" key="1">
    <citation type="journal article" date="2014" name="Int. J. Syst. Evol. Microbiol.">
        <title>Complete genome sequence of Corynebacterium casei LMG S-19264T (=DSM 44701T), isolated from a smear-ripened cheese.</title>
        <authorList>
            <consortium name="US DOE Joint Genome Institute (JGI-PGF)"/>
            <person name="Walter F."/>
            <person name="Albersmeier A."/>
            <person name="Kalinowski J."/>
            <person name="Ruckert C."/>
        </authorList>
    </citation>
    <scope>NUCLEOTIDE SEQUENCE</scope>
    <source>
        <strain evidence="2">CCM 8711</strain>
    </source>
</reference>
<sequence>MRGLGLLFLLFALLLCTRAAAKPRLKITTGGIDLTSPDPVFTDDAKTVTIPIKRAGNLIIVEAQVDSVSGNFVLDTGAPYLVLNSTYFRDMPHLGERESNGVNGTATGTFKTQVRNFGIGFDLHYNKLTADVVDLSAIENSKNIKILGLLGTQIFRKIAITIDLFHNVMYLHKLDNKGNLADQERPFAQPDMRMPFKNINDVLFIQGVINDKKLWFAFDTGAESNLLHTSAPDKILSSMSIVNKSKIVGVGGLRYDIVYAKFDKLTIGNYAFINNRILITNLENLGKAYGQSVDAVLGYDFFSRGIFTINFVKNEFEMYIYKH</sequence>
<organism evidence="2 3">
    <name type="scientific">Mucilaginibacter galii</name>
    <dbReference type="NCBI Taxonomy" id="2005073"/>
    <lineage>
        <taxon>Bacteria</taxon>
        <taxon>Pseudomonadati</taxon>
        <taxon>Bacteroidota</taxon>
        <taxon>Sphingobacteriia</taxon>
        <taxon>Sphingobacteriales</taxon>
        <taxon>Sphingobacteriaceae</taxon>
        <taxon>Mucilaginibacter</taxon>
    </lineage>
</organism>
<feature type="signal peptide" evidence="1">
    <location>
        <begin position="1"/>
        <end position="21"/>
    </location>
</feature>
<proteinExistence type="predicted"/>
<dbReference type="EMBL" id="BMDO01000003">
    <property type="protein sequence ID" value="GGI50292.1"/>
    <property type="molecule type" value="Genomic_DNA"/>
</dbReference>
<keyword evidence="3" id="KW-1185">Reference proteome</keyword>
<evidence type="ECO:0008006" key="4">
    <source>
        <dbReference type="Google" id="ProtNLM"/>
    </source>
</evidence>
<feature type="chain" id="PRO_5037656442" description="Aspartyl protease" evidence="1">
    <location>
        <begin position="22"/>
        <end position="323"/>
    </location>
</feature>
<comment type="caution">
    <text evidence="2">The sequence shown here is derived from an EMBL/GenBank/DDBJ whole genome shotgun (WGS) entry which is preliminary data.</text>
</comment>
<accession>A0A917J8V9</accession>
<keyword evidence="1" id="KW-0732">Signal</keyword>
<evidence type="ECO:0000313" key="3">
    <source>
        <dbReference type="Proteomes" id="UP000662074"/>
    </source>
</evidence>
<dbReference type="InterPro" id="IPR021109">
    <property type="entry name" value="Peptidase_aspartic_dom_sf"/>
</dbReference>
<dbReference type="Gene3D" id="2.40.70.10">
    <property type="entry name" value="Acid Proteases"/>
    <property type="match status" value="2"/>
</dbReference>
<evidence type="ECO:0000313" key="2">
    <source>
        <dbReference type="EMBL" id="GGI50292.1"/>
    </source>
</evidence>
<evidence type="ECO:0000256" key="1">
    <source>
        <dbReference type="SAM" id="SignalP"/>
    </source>
</evidence>
<dbReference type="RefSeq" id="WP_188415350.1">
    <property type="nucleotide sequence ID" value="NZ_BMDO01000003.1"/>
</dbReference>
<dbReference type="Pfam" id="PF13650">
    <property type="entry name" value="Asp_protease_2"/>
    <property type="match status" value="1"/>
</dbReference>
<dbReference type="AlphaFoldDB" id="A0A917J8V9"/>
<protein>
    <recommendedName>
        <fullName evidence="4">Aspartyl protease</fullName>
    </recommendedName>
</protein>
<name>A0A917J8V9_9SPHI</name>